<dbReference type="Gene3D" id="3.30.200.20">
    <property type="entry name" value="Phosphorylase Kinase, domain 1"/>
    <property type="match status" value="1"/>
</dbReference>
<evidence type="ECO:0000313" key="3">
    <source>
        <dbReference type="EMBL" id="SKA00856.1"/>
    </source>
</evidence>
<dbReference type="AlphaFoldDB" id="A0A1T4QB61"/>
<dbReference type="InterPro" id="IPR050249">
    <property type="entry name" value="Pseudomonas-type_ThrB"/>
</dbReference>
<name>A0A1T4QB61_9BACT</name>
<organism evidence="3 4">
    <name type="scientific">Sediminibacterium ginsengisoli</name>
    <dbReference type="NCBI Taxonomy" id="413434"/>
    <lineage>
        <taxon>Bacteria</taxon>
        <taxon>Pseudomonadati</taxon>
        <taxon>Bacteroidota</taxon>
        <taxon>Chitinophagia</taxon>
        <taxon>Chitinophagales</taxon>
        <taxon>Chitinophagaceae</taxon>
        <taxon>Sediminibacterium</taxon>
    </lineage>
</organism>
<reference evidence="3 4" key="1">
    <citation type="submission" date="2017-02" db="EMBL/GenBank/DDBJ databases">
        <authorList>
            <person name="Peterson S.W."/>
        </authorList>
    </citation>
    <scope>NUCLEOTIDE SEQUENCE [LARGE SCALE GENOMIC DNA]</scope>
    <source>
        <strain evidence="3 4">DSM 22335</strain>
    </source>
</reference>
<dbReference type="InterPro" id="IPR011009">
    <property type="entry name" value="Kinase-like_dom_sf"/>
</dbReference>
<dbReference type="InterPro" id="IPR002575">
    <property type="entry name" value="Aminoglycoside_PTrfase"/>
</dbReference>
<dbReference type="SUPFAM" id="SSF56112">
    <property type="entry name" value="Protein kinase-like (PK-like)"/>
    <property type="match status" value="1"/>
</dbReference>
<keyword evidence="3" id="KW-0808">Transferase</keyword>
<dbReference type="PANTHER" id="PTHR21064">
    <property type="entry name" value="AMINOGLYCOSIDE PHOSPHOTRANSFERASE DOMAIN-CONTAINING PROTEIN-RELATED"/>
    <property type="match status" value="1"/>
</dbReference>
<dbReference type="Proteomes" id="UP000190888">
    <property type="component" value="Unassembled WGS sequence"/>
</dbReference>
<comment type="similarity">
    <text evidence="1">Belongs to the pseudomonas-type ThrB family.</text>
</comment>
<dbReference type="OrthoDB" id="241498at2"/>
<dbReference type="GO" id="GO:0004413">
    <property type="term" value="F:homoserine kinase activity"/>
    <property type="evidence" value="ECO:0007669"/>
    <property type="project" value="TreeGrafter"/>
</dbReference>
<dbReference type="PANTHER" id="PTHR21064:SF6">
    <property type="entry name" value="AMINOGLYCOSIDE PHOSPHOTRANSFERASE DOMAIN-CONTAINING PROTEIN"/>
    <property type="match status" value="1"/>
</dbReference>
<evidence type="ECO:0000256" key="1">
    <source>
        <dbReference type="ARBA" id="ARBA00038240"/>
    </source>
</evidence>
<sequence>MHPAFPATYSTLCPAALAELISEKYAIENVQCKLLVRGVGDTYLAEAAESRFILRVYRSTHRNLQQIKEETELLLVLKQAGISVSYPIADESGRIIRELEAAEGIRYAVLFSYAPGQTVKALNPQQLYNFGYEMARFHKVSEGMGTDSRWHFDTATTLSRPLELLKTVLADEPETYNWLLKVAKKAAEKLSNADTNAFAKGYCHFDFLPKNVHFEGDAVTFFDFDFMGDGWLVNDIMSFWQHLALDAYTGRTTPEAARNDYSTFLEGYRTVRTISEAELGMVPYLTPGFWLFYMGFHTTHDQFFAFSQPAQVKVFASFLRYVVNAYWNNEDKV</sequence>
<dbReference type="GO" id="GO:0009088">
    <property type="term" value="P:threonine biosynthetic process"/>
    <property type="evidence" value="ECO:0007669"/>
    <property type="project" value="TreeGrafter"/>
</dbReference>
<keyword evidence="3" id="KW-0418">Kinase</keyword>
<dbReference type="EMBL" id="FUWH01000008">
    <property type="protein sequence ID" value="SKA00856.1"/>
    <property type="molecule type" value="Genomic_DNA"/>
</dbReference>
<dbReference type="RefSeq" id="WP_078831961.1">
    <property type="nucleotide sequence ID" value="NZ_FUWH01000008.1"/>
</dbReference>
<evidence type="ECO:0000259" key="2">
    <source>
        <dbReference type="Pfam" id="PF01636"/>
    </source>
</evidence>
<protein>
    <submittedName>
        <fullName evidence="3">Ser/Thr protein kinase RdoA involved in Cpx stress response, MazF antagonist</fullName>
    </submittedName>
</protein>
<dbReference type="Pfam" id="PF01636">
    <property type="entry name" value="APH"/>
    <property type="match status" value="1"/>
</dbReference>
<evidence type="ECO:0000313" key="4">
    <source>
        <dbReference type="Proteomes" id="UP000190888"/>
    </source>
</evidence>
<keyword evidence="4" id="KW-1185">Reference proteome</keyword>
<dbReference type="Gene3D" id="3.90.1200.10">
    <property type="match status" value="1"/>
</dbReference>
<gene>
    <name evidence="3" type="ORF">SAMN04488132_10815</name>
</gene>
<feature type="domain" description="Aminoglycoside phosphotransferase" evidence="2">
    <location>
        <begin position="41"/>
        <end position="268"/>
    </location>
</feature>
<accession>A0A1T4QB61</accession>
<proteinExistence type="inferred from homology"/>
<dbReference type="STRING" id="413434.SAMN04488132_10815"/>